<evidence type="ECO:0000256" key="7">
    <source>
        <dbReference type="SAM" id="Phobius"/>
    </source>
</evidence>
<feature type="transmembrane region" description="Helical" evidence="7">
    <location>
        <begin position="362"/>
        <end position="381"/>
    </location>
</feature>
<accession>A0A0C7G5Q4</accession>
<evidence type="ECO:0000313" key="9">
    <source>
        <dbReference type="EMBL" id="CEQ03714.1"/>
    </source>
</evidence>
<keyword evidence="4 7" id="KW-1133">Transmembrane helix</keyword>
<name>A0A0C7G5Q4_PARSO</name>
<keyword evidence="2" id="KW-1003">Cell membrane</keyword>
<evidence type="ECO:0000256" key="1">
    <source>
        <dbReference type="ARBA" id="ARBA00004651"/>
    </source>
</evidence>
<comment type="similarity">
    <text evidence="6">Belongs to the ABC-4 integral membrane protein family.</text>
</comment>
<dbReference type="Pfam" id="PF02687">
    <property type="entry name" value="FtsX"/>
    <property type="match status" value="2"/>
</dbReference>
<evidence type="ECO:0000313" key="10">
    <source>
        <dbReference type="Proteomes" id="UP000049127"/>
    </source>
</evidence>
<feature type="transmembrane region" description="Helical" evidence="7">
    <location>
        <begin position="780"/>
        <end position="805"/>
    </location>
</feature>
<dbReference type="GO" id="GO:0016787">
    <property type="term" value="F:hydrolase activity"/>
    <property type="evidence" value="ECO:0007669"/>
    <property type="project" value="UniProtKB-KW"/>
</dbReference>
<keyword evidence="9" id="KW-0378">Hydrolase</keyword>
<evidence type="ECO:0000256" key="4">
    <source>
        <dbReference type="ARBA" id="ARBA00022989"/>
    </source>
</evidence>
<dbReference type="Proteomes" id="UP000049127">
    <property type="component" value="Unassembled WGS sequence"/>
</dbReference>
<gene>
    <name evidence="9" type="primary">macB_8</name>
    <name evidence="9" type="ORF">R28058_14471</name>
</gene>
<keyword evidence="5 7" id="KW-0472">Membrane</keyword>
<dbReference type="EC" id="3.6.3.-" evidence="9"/>
<protein>
    <submittedName>
        <fullName evidence="9">ABC transporter permease</fullName>
        <ecNumber evidence="9">3.6.3.-</ecNumber>
    </submittedName>
</protein>
<comment type="subcellular location">
    <subcellularLocation>
        <location evidence="1">Cell membrane</location>
        <topology evidence="1">Multi-pass membrane protein</topology>
    </subcellularLocation>
</comment>
<proteinExistence type="inferred from homology"/>
<dbReference type="PANTHER" id="PTHR30572:SF4">
    <property type="entry name" value="ABC TRANSPORTER PERMEASE YTRF"/>
    <property type="match status" value="1"/>
</dbReference>
<feature type="transmembrane region" description="Helical" evidence="7">
    <location>
        <begin position="327"/>
        <end position="350"/>
    </location>
</feature>
<evidence type="ECO:0000256" key="3">
    <source>
        <dbReference type="ARBA" id="ARBA00022692"/>
    </source>
</evidence>
<feature type="transmembrane region" description="Helical" evidence="7">
    <location>
        <begin position="721"/>
        <end position="745"/>
    </location>
</feature>
<dbReference type="InterPro" id="IPR050250">
    <property type="entry name" value="Macrolide_Exporter_MacB"/>
</dbReference>
<evidence type="ECO:0000256" key="5">
    <source>
        <dbReference type="ARBA" id="ARBA00023136"/>
    </source>
</evidence>
<keyword evidence="3 7" id="KW-0812">Transmembrane</keyword>
<feature type="domain" description="ABC3 transporter permease C-terminal" evidence="8">
    <location>
        <begin position="275"/>
        <end position="378"/>
    </location>
</feature>
<evidence type="ECO:0000256" key="6">
    <source>
        <dbReference type="ARBA" id="ARBA00038076"/>
    </source>
</evidence>
<feature type="domain" description="ABC3 transporter permease C-terminal" evidence="8">
    <location>
        <begin position="731"/>
        <end position="840"/>
    </location>
</feature>
<dbReference type="PANTHER" id="PTHR30572">
    <property type="entry name" value="MEMBRANE COMPONENT OF TRANSPORTER-RELATED"/>
    <property type="match status" value="1"/>
</dbReference>
<reference evidence="9 10" key="1">
    <citation type="submission" date="2015-01" db="EMBL/GenBank/DDBJ databases">
        <authorList>
            <person name="Aslett A.Martin."/>
            <person name="De Silva Nishadi"/>
        </authorList>
    </citation>
    <scope>NUCLEOTIDE SEQUENCE [LARGE SCALE GENOMIC DNA]</scope>
    <source>
        <strain evidence="9 10">R28058</strain>
    </source>
</reference>
<feature type="transmembrane region" description="Helical" evidence="7">
    <location>
        <begin position="26"/>
        <end position="50"/>
    </location>
</feature>
<evidence type="ECO:0000259" key="8">
    <source>
        <dbReference type="Pfam" id="PF02687"/>
    </source>
</evidence>
<sequence length="855" mass="96699">MFYNNNQKIIKKLSKKNFKINKMRNIVSVIAIVLTTVLFTSLFTVGYSMLEAFNSYKFMEYGTLSHVQLQDISKEQIEKLKNHDLIDKNTIGIVKNIEIIKNPELSTQTVNLTIYDENSIKNTPHIEMVEGKLPENKDDIVLPTIVLDLLELPYKIGTEVNLEIPKVKDGNPIGETETFKFRLSGYFKYKVSNVMNLHDVFASEAFYNEYRKNNEVGPTCVYFNFKNNKNLESQFNQVIKDLKPYSGKTSLNPAHLDTQVNNTSELIKNVLPIILMIILILLSGYLLIYNIFYISVVKDIQHYGLLKTIGTSPVQIKKLVITQANTLCLISIPIGIIIGYLLGVVFVPIVGNILNGLNRSSYNYFNPIIFIFATVFSYITVRLSCKKPAKIASTVSPIDAIRYSDRDNNIKKKSKKGKTGSKIHKMALANMFRNKKKAFLVLVSMSLSCMIFLGVATIISSSDPNKAADGQLLGDMEIQHGSVRQIDYEEDPSIPMDENILKDLKNISEVDNIYTIYNGSNRVVYEGDLKEEVLTQEVEQSYKDWFYEGEDPKDIVELQGALPVDLMGLSSGILMNRMIESNDAGFYGDVKVISGEIDIEKFNKGGYIIIQGHEGSKIKVGDKISFKYLKNNLVEEGYTENEFEVMAILGGAKNFSISLYINENDFKKVVDKPYIEKVIIDTNNKNDDKLENEIININEKYNNPYTKVYSKRIFIEEAKELQLSITIIGMSAVVIIGLIGVLNFINTMTTNIISRRKEFATIEAVGMTKKQLKKMLMLEGFYYALIITISNLTLGGIASILGFNIMKLRYSVYTYPIGALLLCTIAVFLISLVVPLIVYKSLSKESIVERIRITE</sequence>
<dbReference type="RefSeq" id="WP_055341951.1">
    <property type="nucleotide sequence ID" value="NZ_CDNI01000003.1"/>
</dbReference>
<dbReference type="OrthoDB" id="1694171at2"/>
<feature type="transmembrane region" description="Helical" evidence="7">
    <location>
        <begin position="438"/>
        <end position="459"/>
    </location>
</feature>
<feature type="transmembrane region" description="Helical" evidence="7">
    <location>
        <begin position="817"/>
        <end position="839"/>
    </location>
</feature>
<dbReference type="EMBL" id="CEKZ01000003">
    <property type="protein sequence ID" value="CEQ03714.1"/>
    <property type="molecule type" value="Genomic_DNA"/>
</dbReference>
<dbReference type="GO" id="GO:0005886">
    <property type="term" value="C:plasma membrane"/>
    <property type="evidence" value="ECO:0007669"/>
    <property type="project" value="UniProtKB-SubCell"/>
</dbReference>
<dbReference type="GO" id="GO:0022857">
    <property type="term" value="F:transmembrane transporter activity"/>
    <property type="evidence" value="ECO:0007669"/>
    <property type="project" value="TreeGrafter"/>
</dbReference>
<dbReference type="InterPro" id="IPR003838">
    <property type="entry name" value="ABC3_permease_C"/>
</dbReference>
<evidence type="ECO:0000256" key="2">
    <source>
        <dbReference type="ARBA" id="ARBA00022475"/>
    </source>
</evidence>
<feature type="transmembrane region" description="Helical" evidence="7">
    <location>
        <begin position="270"/>
        <end position="292"/>
    </location>
</feature>
<organism evidence="9 10">
    <name type="scientific">Paraclostridium sordellii</name>
    <name type="common">Clostridium sordellii</name>
    <dbReference type="NCBI Taxonomy" id="1505"/>
    <lineage>
        <taxon>Bacteria</taxon>
        <taxon>Bacillati</taxon>
        <taxon>Bacillota</taxon>
        <taxon>Clostridia</taxon>
        <taxon>Peptostreptococcales</taxon>
        <taxon>Peptostreptococcaceae</taxon>
        <taxon>Paraclostridium</taxon>
    </lineage>
</organism>
<dbReference type="AlphaFoldDB" id="A0A0C7G5Q4"/>